<dbReference type="Proteomes" id="UP000316775">
    <property type="component" value="Unassembled WGS sequence"/>
</dbReference>
<dbReference type="STRING" id="983.SAMN05443543_102485"/>
<dbReference type="InterPro" id="IPR036010">
    <property type="entry name" value="2Fe-2S_ferredoxin-like_sf"/>
</dbReference>
<accession>A0A4Y4ARJ1</accession>
<dbReference type="Gene3D" id="3.10.20.30">
    <property type="match status" value="1"/>
</dbReference>
<evidence type="ECO:0000259" key="1">
    <source>
        <dbReference type="Pfam" id="PF00111"/>
    </source>
</evidence>
<evidence type="ECO:0000313" key="3">
    <source>
        <dbReference type="Proteomes" id="UP000316775"/>
    </source>
</evidence>
<feature type="domain" description="2Fe-2S ferredoxin-type" evidence="1">
    <location>
        <begin position="32"/>
        <end position="94"/>
    </location>
</feature>
<keyword evidence="3" id="KW-1185">Reference proteome</keyword>
<dbReference type="SUPFAM" id="SSF54292">
    <property type="entry name" value="2Fe-2S ferredoxin-like"/>
    <property type="match status" value="1"/>
</dbReference>
<comment type="caution">
    <text evidence="2">The sequence shown here is derived from an EMBL/GenBank/DDBJ whole genome shotgun (WGS) entry which is preliminary data.</text>
</comment>
<dbReference type="RefSeq" id="WP_073242772.1">
    <property type="nucleotide sequence ID" value="NZ_BJNP01000003.1"/>
</dbReference>
<dbReference type="Pfam" id="PF00111">
    <property type="entry name" value="Fer2"/>
    <property type="match status" value="1"/>
</dbReference>
<name>A0A4Y4ARJ1_9FLAO</name>
<protein>
    <recommendedName>
        <fullName evidence="1">2Fe-2S ferredoxin-type domain-containing protein</fullName>
    </recommendedName>
</protein>
<dbReference type="GO" id="GO:0051536">
    <property type="term" value="F:iron-sulfur cluster binding"/>
    <property type="evidence" value="ECO:0007669"/>
    <property type="project" value="InterPro"/>
</dbReference>
<gene>
    <name evidence="2" type="ORF">FFL01_03970</name>
</gene>
<dbReference type="AlphaFoldDB" id="A0A4Y4ARJ1"/>
<dbReference type="InterPro" id="IPR001041">
    <property type="entry name" value="2Fe-2S_ferredoxin-type"/>
</dbReference>
<reference evidence="2 3" key="1">
    <citation type="submission" date="2019-06" db="EMBL/GenBank/DDBJ databases">
        <title>Whole genome shotgun sequence of Flavobacterium flevense NBRC 14960.</title>
        <authorList>
            <person name="Hosoyama A."/>
            <person name="Uohara A."/>
            <person name="Ohji S."/>
            <person name="Ichikawa N."/>
        </authorList>
    </citation>
    <scope>NUCLEOTIDE SEQUENCE [LARGE SCALE GENOMIC DNA]</scope>
    <source>
        <strain evidence="2 3">NBRC 14960</strain>
    </source>
</reference>
<organism evidence="2 3">
    <name type="scientific">Flavobacterium flevense</name>
    <dbReference type="NCBI Taxonomy" id="983"/>
    <lineage>
        <taxon>Bacteria</taxon>
        <taxon>Pseudomonadati</taxon>
        <taxon>Bacteroidota</taxon>
        <taxon>Flavobacteriia</taxon>
        <taxon>Flavobacteriales</taxon>
        <taxon>Flavobacteriaceae</taxon>
        <taxon>Flavobacterium</taxon>
    </lineage>
</organism>
<dbReference type="OrthoDB" id="9799640at2"/>
<sequence length="107" mass="11754">MKNNINFTVIENGTLIPITTRHGSYPNLMYLLKEELQLESFGECGGVGRCATCVVKTSGITGNSALKERNEPATLSKLGFEEANIRLSCQIYITTDLNDVEISILEV</sequence>
<dbReference type="InterPro" id="IPR012675">
    <property type="entry name" value="Beta-grasp_dom_sf"/>
</dbReference>
<evidence type="ECO:0000313" key="2">
    <source>
        <dbReference type="EMBL" id="GEC70858.1"/>
    </source>
</evidence>
<dbReference type="EMBL" id="BJNP01000003">
    <property type="protein sequence ID" value="GEC70858.1"/>
    <property type="molecule type" value="Genomic_DNA"/>
</dbReference>
<proteinExistence type="predicted"/>